<reference evidence="9" key="1">
    <citation type="submission" date="2017-09" db="EMBL/GenBank/DDBJ databases">
        <title>Metaegenomics of thermophilic ammonia-oxidizing enrichment culture.</title>
        <authorList>
            <person name="Kato S."/>
            <person name="Suzuki K."/>
        </authorList>
    </citation>
    <scope>NUCLEOTIDE SEQUENCE [LARGE SCALE GENOMIC DNA]</scope>
</reference>
<dbReference type="Pfam" id="PF03916">
    <property type="entry name" value="NrfD"/>
    <property type="match status" value="1"/>
</dbReference>
<organism evidence="8 9">
    <name type="scientific">Candidatus Thermoflexus japonica</name>
    <dbReference type="NCBI Taxonomy" id="2035417"/>
    <lineage>
        <taxon>Bacteria</taxon>
        <taxon>Bacillati</taxon>
        <taxon>Chloroflexota</taxon>
        <taxon>Thermoflexia</taxon>
        <taxon>Thermoflexales</taxon>
        <taxon>Thermoflexaceae</taxon>
        <taxon>Thermoflexus</taxon>
    </lineage>
</organism>
<feature type="transmembrane region" description="Helical" evidence="7">
    <location>
        <begin position="264"/>
        <end position="286"/>
    </location>
</feature>
<evidence type="ECO:0000256" key="6">
    <source>
        <dbReference type="ARBA" id="ARBA00023136"/>
    </source>
</evidence>
<comment type="subcellular location">
    <subcellularLocation>
        <location evidence="1">Cell membrane</location>
        <topology evidence="1">Multi-pass membrane protein</topology>
    </subcellularLocation>
</comment>
<dbReference type="EMBL" id="BEHY01000030">
    <property type="protein sequence ID" value="GBD09182.1"/>
    <property type="molecule type" value="Genomic_DNA"/>
</dbReference>
<feature type="transmembrane region" description="Helical" evidence="7">
    <location>
        <begin position="5"/>
        <end position="22"/>
    </location>
</feature>
<evidence type="ECO:0000256" key="7">
    <source>
        <dbReference type="SAM" id="Phobius"/>
    </source>
</evidence>
<dbReference type="InterPro" id="IPR052049">
    <property type="entry name" value="Electron_transfer_protein"/>
</dbReference>
<comment type="caution">
    <text evidence="8">The sequence shown here is derived from an EMBL/GenBank/DDBJ whole genome shotgun (WGS) entry which is preliminary data.</text>
</comment>
<proteinExistence type="inferred from homology"/>
<feature type="transmembrane region" description="Helical" evidence="7">
    <location>
        <begin position="42"/>
        <end position="66"/>
    </location>
</feature>
<keyword evidence="3" id="KW-1003">Cell membrane</keyword>
<sequence length="378" mass="42125">MVRRILYGLAILATLFGVWGIYDRIVSGHQSAAYGSYVVWGLWVALYLFFTGMAAGTFVFATLDYLFRVPIFARTGRLSLFLSLITLGAGLLHIWLDLGHPERVWKAYLQPNFNSVMDQIVWGYTIFGLIILIMLGMSFQPQRYAGWLKALSAIGLFLALFLSGGVGALLGVQAARPFWHVGLFPVQFPFFSLASGAALLLLVYGLFDRAANEHRRSLLRTLAILTLVLQLIKLYFLWADFSQSVYGGMPMNVAAVNEVLFGRYWWAFWILQLFLGSIVPIIILLWPRLATEPPWAALAGFLVLLGFAAARANIVFPALSVPELPQLIGAFHSSRLQFHYFPSLMEWAVSVGISGLAGLIFLVAYDRLPLTPEHVRSA</sequence>
<feature type="transmembrane region" description="Helical" evidence="7">
    <location>
        <begin position="78"/>
        <end position="96"/>
    </location>
</feature>
<accession>A0A2H5Y6Z7</accession>
<feature type="transmembrane region" description="Helical" evidence="7">
    <location>
        <begin position="151"/>
        <end position="174"/>
    </location>
</feature>
<evidence type="ECO:0000313" key="9">
    <source>
        <dbReference type="Proteomes" id="UP000236642"/>
    </source>
</evidence>
<dbReference type="InterPro" id="IPR005614">
    <property type="entry name" value="NrfD-like"/>
</dbReference>
<dbReference type="GO" id="GO:0005886">
    <property type="term" value="C:plasma membrane"/>
    <property type="evidence" value="ECO:0007669"/>
    <property type="project" value="UniProtKB-SubCell"/>
</dbReference>
<feature type="transmembrane region" description="Helical" evidence="7">
    <location>
        <begin position="298"/>
        <end position="320"/>
    </location>
</feature>
<evidence type="ECO:0000256" key="2">
    <source>
        <dbReference type="ARBA" id="ARBA00008929"/>
    </source>
</evidence>
<feature type="transmembrane region" description="Helical" evidence="7">
    <location>
        <begin position="120"/>
        <end position="139"/>
    </location>
</feature>
<keyword evidence="5 7" id="KW-1133">Transmembrane helix</keyword>
<feature type="transmembrane region" description="Helical" evidence="7">
    <location>
        <begin position="219"/>
        <end position="238"/>
    </location>
</feature>
<feature type="transmembrane region" description="Helical" evidence="7">
    <location>
        <begin position="340"/>
        <end position="365"/>
    </location>
</feature>
<evidence type="ECO:0000256" key="5">
    <source>
        <dbReference type="ARBA" id="ARBA00022989"/>
    </source>
</evidence>
<keyword evidence="4 7" id="KW-0812">Transmembrane</keyword>
<dbReference type="Proteomes" id="UP000236642">
    <property type="component" value="Unassembled WGS sequence"/>
</dbReference>
<evidence type="ECO:0000313" key="8">
    <source>
        <dbReference type="EMBL" id="GBD09182.1"/>
    </source>
</evidence>
<comment type="similarity">
    <text evidence="2">Belongs to the NrfD family.</text>
</comment>
<dbReference type="PANTHER" id="PTHR34856:SF2">
    <property type="entry name" value="PROTEIN NRFD"/>
    <property type="match status" value="1"/>
</dbReference>
<dbReference type="PANTHER" id="PTHR34856">
    <property type="entry name" value="PROTEIN NRFD"/>
    <property type="match status" value="1"/>
</dbReference>
<keyword evidence="6 7" id="KW-0472">Membrane</keyword>
<protein>
    <submittedName>
        <fullName evidence="8">Menaquinone reductase, integral membrane subunit</fullName>
    </submittedName>
</protein>
<dbReference type="Gene3D" id="1.20.1630.10">
    <property type="entry name" value="Formate dehydrogenase/DMSO reductase domain"/>
    <property type="match status" value="1"/>
</dbReference>
<dbReference type="AlphaFoldDB" id="A0A2H5Y6Z7"/>
<evidence type="ECO:0000256" key="4">
    <source>
        <dbReference type="ARBA" id="ARBA00022692"/>
    </source>
</evidence>
<name>A0A2H5Y6Z7_9CHLR</name>
<evidence type="ECO:0000256" key="1">
    <source>
        <dbReference type="ARBA" id="ARBA00004651"/>
    </source>
</evidence>
<gene>
    <name evidence="8" type="primary">qrcD_2</name>
    <name evidence="8" type="ORF">HRbin22_01431</name>
</gene>
<evidence type="ECO:0000256" key="3">
    <source>
        <dbReference type="ARBA" id="ARBA00022475"/>
    </source>
</evidence>
<feature type="transmembrane region" description="Helical" evidence="7">
    <location>
        <begin position="186"/>
        <end position="207"/>
    </location>
</feature>